<dbReference type="EMBL" id="JBHTNU010000013">
    <property type="protein sequence ID" value="MFD1427840.1"/>
    <property type="molecule type" value="Genomic_DNA"/>
</dbReference>
<evidence type="ECO:0000313" key="1">
    <source>
        <dbReference type="EMBL" id="MFD1427840.1"/>
    </source>
</evidence>
<protein>
    <submittedName>
        <fullName evidence="1">Uncharacterized protein</fullName>
    </submittedName>
</protein>
<proteinExistence type="predicted"/>
<organism evidence="1 2">
    <name type="scientific">Kroppenstedtia sanguinis</name>
    <dbReference type="NCBI Taxonomy" id="1380684"/>
    <lineage>
        <taxon>Bacteria</taxon>
        <taxon>Bacillati</taxon>
        <taxon>Bacillota</taxon>
        <taxon>Bacilli</taxon>
        <taxon>Bacillales</taxon>
        <taxon>Thermoactinomycetaceae</taxon>
        <taxon>Kroppenstedtia</taxon>
    </lineage>
</organism>
<gene>
    <name evidence="1" type="ORF">ACFQ4Y_13095</name>
</gene>
<keyword evidence="2" id="KW-1185">Reference proteome</keyword>
<evidence type="ECO:0000313" key="2">
    <source>
        <dbReference type="Proteomes" id="UP001597282"/>
    </source>
</evidence>
<sequence length="93" mass="10873">MSNRLEDEGNRRQPFWLHLFPGLKQEGGVGSPVPSAVPVKEEVMDEFNWKVRDREVGILWRYTLWKWTDATGNPCWVETSRGTLNLYFFSISL</sequence>
<accession>A0ABW4CAN7</accession>
<reference evidence="2" key="1">
    <citation type="journal article" date="2019" name="Int. J. Syst. Evol. Microbiol.">
        <title>The Global Catalogue of Microorganisms (GCM) 10K type strain sequencing project: providing services to taxonomists for standard genome sequencing and annotation.</title>
        <authorList>
            <consortium name="The Broad Institute Genomics Platform"/>
            <consortium name="The Broad Institute Genome Sequencing Center for Infectious Disease"/>
            <person name="Wu L."/>
            <person name="Ma J."/>
        </authorList>
    </citation>
    <scope>NUCLEOTIDE SEQUENCE [LARGE SCALE GENOMIC DNA]</scope>
    <source>
        <strain evidence="2">S1</strain>
    </source>
</reference>
<dbReference type="Proteomes" id="UP001597282">
    <property type="component" value="Unassembled WGS sequence"/>
</dbReference>
<dbReference type="RefSeq" id="WP_380166176.1">
    <property type="nucleotide sequence ID" value="NZ_JBHTNU010000013.1"/>
</dbReference>
<comment type="caution">
    <text evidence="1">The sequence shown here is derived from an EMBL/GenBank/DDBJ whole genome shotgun (WGS) entry which is preliminary data.</text>
</comment>
<name>A0ABW4CAN7_9BACL</name>